<comment type="caution">
    <text evidence="3">The sequence shown here is derived from an EMBL/GenBank/DDBJ whole genome shotgun (WGS) entry which is preliminary data.</text>
</comment>
<dbReference type="CDD" id="cd01130">
    <property type="entry name" value="VirB11-like_ATPase"/>
    <property type="match status" value="1"/>
</dbReference>
<dbReference type="InterPro" id="IPR001482">
    <property type="entry name" value="T2SS/T4SS_dom"/>
</dbReference>
<accession>A0ABN0V135</accession>
<evidence type="ECO:0000256" key="1">
    <source>
        <dbReference type="ARBA" id="ARBA00006611"/>
    </source>
</evidence>
<dbReference type="Gene3D" id="3.30.450.380">
    <property type="match status" value="1"/>
</dbReference>
<dbReference type="PANTHER" id="PTHR30486:SF6">
    <property type="entry name" value="TYPE IV PILUS RETRACTATION ATPASE PILT"/>
    <property type="match status" value="1"/>
</dbReference>
<dbReference type="SUPFAM" id="SSF52540">
    <property type="entry name" value="P-loop containing nucleoside triphosphate hydrolases"/>
    <property type="match status" value="1"/>
</dbReference>
<evidence type="ECO:0000259" key="2">
    <source>
        <dbReference type="Pfam" id="PF00437"/>
    </source>
</evidence>
<proteinExistence type="inferred from homology"/>
<evidence type="ECO:0000313" key="3">
    <source>
        <dbReference type="EMBL" id="GAA0270033.1"/>
    </source>
</evidence>
<dbReference type="Proteomes" id="UP001501867">
    <property type="component" value="Unassembled WGS sequence"/>
</dbReference>
<feature type="domain" description="Bacterial type II secretion system protein E" evidence="2">
    <location>
        <begin position="152"/>
        <end position="418"/>
    </location>
</feature>
<dbReference type="Pfam" id="PF00437">
    <property type="entry name" value="T2SSE"/>
    <property type="match status" value="1"/>
</dbReference>
<dbReference type="InterPro" id="IPR050921">
    <property type="entry name" value="T4SS_GSP_E_ATPase"/>
</dbReference>
<dbReference type="EMBL" id="BAAABV010000005">
    <property type="protein sequence ID" value="GAA0270033.1"/>
    <property type="molecule type" value="Genomic_DNA"/>
</dbReference>
<name>A0ABN0V135_9ACTN</name>
<protein>
    <submittedName>
        <fullName evidence="3">CpaF/VirB11 family protein</fullName>
    </submittedName>
</protein>
<comment type="similarity">
    <text evidence="1">Belongs to the GSP E family.</text>
</comment>
<sequence length="524" mass="57167">MRANPLHNDPRVAGSLESRLGAARGVGVMPSPEALDSRPVNPWVPAPTGPVAGTQYLPEPAVVPVGDVVVDYGAVRLIKKQVGERLTELLRARPGLGQAAQEQQGRHLINEQVAVWSDAEAVKRGAATSPREDALIAQAVFDLQFRAGRLQQHLDNTLVENIFINGYADVWLDFTDGRRVRVAPVADSDEELRELLRDLARRTTGQAERSLSTADPFLALRLADGSRLQAVIDVTPGTYVTIRRHSMRHADLPELVSRGMLDSTLEALLRACVRAEKNVMIVGGQAAGKTTLLRALLKEIDPDERFATLETEYELFAHENGHHRQVVPMEARESNGEMVGGVAAGEITLMDLMYRALRMTLTRIVVGEVRGPEIVAMLQAMTNGAGGNLCTLHAIHPSVVFDRIAELYLLAQANMSESLAYRQAANGLHFIVFVSSVDETKIGGHRHRFVSHVLEVTGIGEGGRPETNQIFGPRPEWGEHRAVPLVLPRCINDLRRAGFDASLLNEQAGAWGAALPLLVREAAL</sequence>
<organism evidence="3 4">
    <name type="scientific">Streptomyces polychromogenes</name>
    <dbReference type="NCBI Taxonomy" id="67342"/>
    <lineage>
        <taxon>Bacteria</taxon>
        <taxon>Bacillati</taxon>
        <taxon>Actinomycetota</taxon>
        <taxon>Actinomycetes</taxon>
        <taxon>Kitasatosporales</taxon>
        <taxon>Streptomycetaceae</taxon>
        <taxon>Streptomyces</taxon>
    </lineage>
</organism>
<dbReference type="RefSeq" id="WP_425580108.1">
    <property type="nucleotide sequence ID" value="NZ_BAAABV010000005.1"/>
</dbReference>
<dbReference type="PANTHER" id="PTHR30486">
    <property type="entry name" value="TWITCHING MOTILITY PROTEIN PILT"/>
    <property type="match status" value="1"/>
</dbReference>
<keyword evidence="4" id="KW-1185">Reference proteome</keyword>
<evidence type="ECO:0000313" key="4">
    <source>
        <dbReference type="Proteomes" id="UP001501867"/>
    </source>
</evidence>
<gene>
    <name evidence="3" type="ORF">GCM10010302_04490</name>
</gene>
<reference evidence="3 4" key="1">
    <citation type="journal article" date="2019" name="Int. J. Syst. Evol. Microbiol.">
        <title>The Global Catalogue of Microorganisms (GCM) 10K type strain sequencing project: providing services to taxonomists for standard genome sequencing and annotation.</title>
        <authorList>
            <consortium name="The Broad Institute Genomics Platform"/>
            <consortium name="The Broad Institute Genome Sequencing Center for Infectious Disease"/>
            <person name="Wu L."/>
            <person name="Ma J."/>
        </authorList>
    </citation>
    <scope>NUCLEOTIDE SEQUENCE [LARGE SCALE GENOMIC DNA]</scope>
    <source>
        <strain evidence="3 4">JCM 4505</strain>
    </source>
</reference>
<dbReference type="Gene3D" id="3.40.50.300">
    <property type="entry name" value="P-loop containing nucleotide triphosphate hydrolases"/>
    <property type="match status" value="1"/>
</dbReference>
<dbReference type="InterPro" id="IPR027417">
    <property type="entry name" value="P-loop_NTPase"/>
</dbReference>